<sequence>MKWNEVREKYPNKWLKLLILNSHESENKEYIDDMDVLTVLNNEDDATDELVNCSDKEIVYHTAKNEIYSEIRNIFFSYRKGKN</sequence>
<accession>A0A0L6Z9J7</accession>
<dbReference type="STRING" id="36844.SAMN04488501_102264"/>
<dbReference type="AlphaFoldDB" id="A0A0L6Z9J7"/>
<protein>
    <submittedName>
        <fullName evidence="1">Uncharacterized protein</fullName>
    </submittedName>
</protein>
<dbReference type="RefSeq" id="WP_052221284.1">
    <property type="nucleotide sequence ID" value="NZ_LHUR01000022.1"/>
</dbReference>
<evidence type="ECO:0000313" key="1">
    <source>
        <dbReference type="EMBL" id="KOA19640.1"/>
    </source>
</evidence>
<dbReference type="Proteomes" id="UP000037043">
    <property type="component" value="Unassembled WGS sequence"/>
</dbReference>
<proteinExistence type="predicted"/>
<organism evidence="1 2">
    <name type="scientific">Clostridium homopropionicum DSM 5847</name>
    <dbReference type="NCBI Taxonomy" id="1121318"/>
    <lineage>
        <taxon>Bacteria</taxon>
        <taxon>Bacillati</taxon>
        <taxon>Bacillota</taxon>
        <taxon>Clostridia</taxon>
        <taxon>Eubacteriales</taxon>
        <taxon>Clostridiaceae</taxon>
        <taxon>Clostridium</taxon>
    </lineage>
</organism>
<dbReference type="EMBL" id="LHUR01000022">
    <property type="protein sequence ID" value="KOA19640.1"/>
    <property type="molecule type" value="Genomic_DNA"/>
</dbReference>
<evidence type="ECO:0000313" key="2">
    <source>
        <dbReference type="Proteomes" id="UP000037043"/>
    </source>
</evidence>
<reference evidence="2" key="1">
    <citation type="submission" date="2015-08" db="EMBL/GenBank/DDBJ databases">
        <title>Genome sequence of the strict anaerobe Clostridium homopropionicum LuHBu1 (DSM 5847T).</title>
        <authorList>
            <person name="Poehlein A."/>
            <person name="Beck M."/>
            <person name="Schiel-Bengelsdorf B."/>
            <person name="Bengelsdorf F.R."/>
            <person name="Daniel R."/>
            <person name="Duerre P."/>
        </authorList>
    </citation>
    <scope>NUCLEOTIDE SEQUENCE [LARGE SCALE GENOMIC DNA]</scope>
    <source>
        <strain evidence="2">DSM 5847</strain>
    </source>
</reference>
<keyword evidence="2" id="KW-1185">Reference proteome</keyword>
<gene>
    <name evidence="1" type="ORF">CLHOM_17290</name>
</gene>
<dbReference type="PATRIC" id="fig|1121318.3.peg.1744"/>
<comment type="caution">
    <text evidence="1">The sequence shown here is derived from an EMBL/GenBank/DDBJ whole genome shotgun (WGS) entry which is preliminary data.</text>
</comment>
<name>A0A0L6Z9J7_9CLOT</name>